<gene>
    <name evidence="2" type="ORF">HEB94_008955</name>
</gene>
<name>A0A927RD87_9ACTN</name>
<keyword evidence="1" id="KW-1133">Transmembrane helix</keyword>
<dbReference type="Proteomes" id="UP000638648">
    <property type="component" value="Unassembled WGS sequence"/>
</dbReference>
<keyword evidence="3" id="KW-1185">Reference proteome</keyword>
<keyword evidence="1" id="KW-0472">Membrane</keyword>
<dbReference type="RefSeq" id="WP_192755214.1">
    <property type="nucleotide sequence ID" value="NZ_BAABJL010000222.1"/>
</dbReference>
<feature type="transmembrane region" description="Helical" evidence="1">
    <location>
        <begin position="233"/>
        <end position="253"/>
    </location>
</feature>
<reference evidence="2" key="1">
    <citation type="submission" date="2020-10" db="EMBL/GenBank/DDBJ databases">
        <title>Sequencing the genomes of 1000 actinobacteria strains.</title>
        <authorList>
            <person name="Klenk H.-P."/>
        </authorList>
    </citation>
    <scope>NUCLEOTIDE SEQUENCE</scope>
    <source>
        <strain evidence="2">DSM 45354</strain>
    </source>
</reference>
<accession>A0A927RD87</accession>
<feature type="transmembrane region" description="Helical" evidence="1">
    <location>
        <begin position="202"/>
        <end position="226"/>
    </location>
</feature>
<protein>
    <submittedName>
        <fullName evidence="2">Hydrogenase/urease accessory protein HupE</fullName>
    </submittedName>
</protein>
<dbReference type="EMBL" id="JADBEM010000001">
    <property type="protein sequence ID" value="MBE1612107.1"/>
    <property type="molecule type" value="Genomic_DNA"/>
</dbReference>
<dbReference type="InterPro" id="IPR032809">
    <property type="entry name" value="Put_HupE_UreJ"/>
</dbReference>
<organism evidence="2 3">
    <name type="scientific">Actinopolymorpha pittospori</name>
    <dbReference type="NCBI Taxonomy" id="648752"/>
    <lineage>
        <taxon>Bacteria</taxon>
        <taxon>Bacillati</taxon>
        <taxon>Actinomycetota</taxon>
        <taxon>Actinomycetes</taxon>
        <taxon>Propionibacteriales</taxon>
        <taxon>Actinopolymorphaceae</taxon>
        <taxon>Actinopolymorpha</taxon>
    </lineage>
</organism>
<feature type="transmembrane region" description="Helical" evidence="1">
    <location>
        <begin position="354"/>
        <end position="372"/>
    </location>
</feature>
<dbReference type="Pfam" id="PF13795">
    <property type="entry name" value="HupE_UreJ_2"/>
    <property type="match status" value="1"/>
</dbReference>
<proteinExistence type="predicted"/>
<sequence length="377" mass="40396">MSRQADVGTVRDRRMGSPAVRSLLVLALAVVWSAGLLPRPASAHTLDTQGFSEIAQQGDDVRYELIVDYAAFATVAGLRQPGAGPTDHAARALRQGEQAAADYLDEHLQVLVDGVACAAELTGSGIEQRFEQPYARFSLRYDCPGAGEYEIRYSVLVADLDPGHVNVAGYDLGGTSGEFVFHAKNRDLVVGEGNLLRQAYRFVVLGFHHILAGLDHLLFVVALLIGARNLREVLRVVTVFTLAHSVTLILTAVDVVHLPSSVVEPLIALSIAYVAATNAVGRAAPRARLAVVFGFGLLHGMGFAGGLQLTGEVDWSSISSLLSFNVGIELGQALIVGLLFPVVLLARRHPWSKYVQLAATGVITVFGLVWFVERVLA</sequence>
<evidence type="ECO:0000313" key="2">
    <source>
        <dbReference type="EMBL" id="MBE1612107.1"/>
    </source>
</evidence>
<feature type="transmembrane region" description="Helical" evidence="1">
    <location>
        <begin position="330"/>
        <end position="347"/>
    </location>
</feature>
<evidence type="ECO:0000313" key="3">
    <source>
        <dbReference type="Proteomes" id="UP000638648"/>
    </source>
</evidence>
<comment type="caution">
    <text evidence="2">The sequence shown here is derived from an EMBL/GenBank/DDBJ whole genome shotgun (WGS) entry which is preliminary data.</text>
</comment>
<feature type="transmembrane region" description="Helical" evidence="1">
    <location>
        <begin position="265"/>
        <end position="284"/>
    </location>
</feature>
<keyword evidence="1" id="KW-0812">Transmembrane</keyword>
<dbReference type="AlphaFoldDB" id="A0A927RD87"/>
<feature type="transmembrane region" description="Helical" evidence="1">
    <location>
        <begin position="291"/>
        <end position="310"/>
    </location>
</feature>
<evidence type="ECO:0000256" key="1">
    <source>
        <dbReference type="SAM" id="Phobius"/>
    </source>
</evidence>